<proteinExistence type="predicted"/>
<feature type="compositionally biased region" description="Low complexity" evidence="1">
    <location>
        <begin position="36"/>
        <end position="51"/>
    </location>
</feature>
<organism evidence="2 3">
    <name type="scientific">Paraburkholderia eburnea</name>
    <dbReference type="NCBI Taxonomy" id="1189126"/>
    <lineage>
        <taxon>Bacteria</taxon>
        <taxon>Pseudomonadati</taxon>
        <taxon>Pseudomonadota</taxon>
        <taxon>Betaproteobacteria</taxon>
        <taxon>Burkholderiales</taxon>
        <taxon>Burkholderiaceae</taxon>
        <taxon>Paraburkholderia</taxon>
    </lineage>
</organism>
<accession>A0A2S4MM70</accession>
<dbReference type="AlphaFoldDB" id="A0A2S4MM70"/>
<dbReference type="Proteomes" id="UP000237381">
    <property type="component" value="Unassembled WGS sequence"/>
</dbReference>
<dbReference type="Pfam" id="PF10667">
    <property type="entry name" value="DUF2486"/>
    <property type="match status" value="1"/>
</dbReference>
<evidence type="ECO:0000313" key="3">
    <source>
        <dbReference type="Proteomes" id="UP000237381"/>
    </source>
</evidence>
<dbReference type="EMBL" id="PQGA01000001">
    <property type="protein sequence ID" value="POR55840.1"/>
    <property type="molecule type" value="Genomic_DNA"/>
</dbReference>
<evidence type="ECO:0000256" key="1">
    <source>
        <dbReference type="SAM" id="MobiDB-lite"/>
    </source>
</evidence>
<name>A0A2S4MM70_9BURK</name>
<gene>
    <name evidence="2" type="ORF">B0G62_101236</name>
</gene>
<comment type="caution">
    <text evidence="2">The sequence shown here is derived from an EMBL/GenBank/DDBJ whole genome shotgun (WGS) entry which is preliminary data.</text>
</comment>
<evidence type="ECO:0000313" key="2">
    <source>
        <dbReference type="EMBL" id="POR55840.1"/>
    </source>
</evidence>
<dbReference type="InterPro" id="IPR018924">
    <property type="entry name" value="DUF2486"/>
</dbReference>
<dbReference type="RefSeq" id="WP_244193070.1">
    <property type="nucleotide sequence ID" value="NZ_PQGA01000001.1"/>
</dbReference>
<protein>
    <submittedName>
        <fullName evidence="2">Uncharacterized protein DUF2486</fullName>
    </submittedName>
</protein>
<feature type="region of interest" description="Disordered" evidence="1">
    <location>
        <begin position="36"/>
        <end position="61"/>
    </location>
</feature>
<sequence length="171" mass="18063">MSDLHEIEEAPIPLLNDVLVAGNLLRARSPFARAPAPEAASVPEGAPEPVATPASPETMAAAHAVPEPTLAHEPEPVQAPTPGDTYALYAHDADALVERLRGRALSWLTGEGRGVIEQRCSAAMQEHAHWIVGQVSREIGLALETELKGWVKSAVREELAARATHGTTPGA</sequence>
<reference evidence="2 3" key="1">
    <citation type="submission" date="2018-01" db="EMBL/GenBank/DDBJ databases">
        <title>Genomic Encyclopedia of Type Strains, Phase III (KMG-III): the genomes of soil and plant-associated and newly described type strains.</title>
        <authorList>
            <person name="Whitman W."/>
        </authorList>
    </citation>
    <scope>NUCLEOTIDE SEQUENCE [LARGE SCALE GENOMIC DNA]</scope>
    <source>
        <strain evidence="2 3">JCM 18070</strain>
    </source>
</reference>
<keyword evidence="3" id="KW-1185">Reference proteome</keyword>